<comment type="subunit">
    <text evidence="5">Heterooligomer composed of large and small subunits.</text>
</comment>
<evidence type="ECO:0000256" key="1">
    <source>
        <dbReference type="ARBA" id="ARBA00022490"/>
    </source>
</evidence>
<dbReference type="GO" id="GO:0009318">
    <property type="term" value="C:exodeoxyribonuclease VII complex"/>
    <property type="evidence" value="ECO:0007669"/>
    <property type="project" value="UniProtKB-UniRule"/>
</dbReference>
<evidence type="ECO:0000256" key="3">
    <source>
        <dbReference type="ARBA" id="ARBA00022801"/>
    </source>
</evidence>
<dbReference type="AlphaFoldDB" id="A0A2U2AQ49"/>
<dbReference type="NCBIfam" id="TIGR00237">
    <property type="entry name" value="xseA"/>
    <property type="match status" value="1"/>
</dbReference>
<evidence type="ECO:0000313" key="10">
    <source>
        <dbReference type="Proteomes" id="UP000244948"/>
    </source>
</evidence>
<keyword evidence="2 5" id="KW-0540">Nuclease</keyword>
<dbReference type="HAMAP" id="MF_00378">
    <property type="entry name" value="Exonuc_7_L"/>
    <property type="match status" value="1"/>
</dbReference>
<dbReference type="GO" id="GO:0008855">
    <property type="term" value="F:exodeoxyribonuclease VII activity"/>
    <property type="evidence" value="ECO:0007669"/>
    <property type="project" value="UniProtKB-UniRule"/>
</dbReference>
<dbReference type="Pfam" id="PF02601">
    <property type="entry name" value="Exonuc_VII_L"/>
    <property type="match status" value="1"/>
</dbReference>
<dbReference type="CDD" id="cd04489">
    <property type="entry name" value="ExoVII_LU_OBF"/>
    <property type="match status" value="1"/>
</dbReference>
<keyword evidence="3 5" id="KW-0378">Hydrolase</keyword>
<comment type="catalytic activity">
    <reaction evidence="5 6">
        <text>Exonucleolytic cleavage in either 5'- to 3'- or 3'- to 5'-direction to yield nucleoside 5'-phosphates.</text>
        <dbReference type="EC" id="3.1.11.6"/>
    </reaction>
</comment>
<organism evidence="9 10">
    <name type="scientific">Ignatzschineria indica</name>
    <dbReference type="NCBI Taxonomy" id="472583"/>
    <lineage>
        <taxon>Bacteria</taxon>
        <taxon>Pseudomonadati</taxon>
        <taxon>Pseudomonadota</taxon>
        <taxon>Gammaproteobacteria</taxon>
        <taxon>Cardiobacteriales</taxon>
        <taxon>Ignatzschineriaceae</taxon>
        <taxon>Ignatzschineria</taxon>
    </lineage>
</organism>
<evidence type="ECO:0000256" key="6">
    <source>
        <dbReference type="RuleBase" id="RU004355"/>
    </source>
</evidence>
<dbReference type="PANTHER" id="PTHR30008:SF0">
    <property type="entry name" value="EXODEOXYRIBONUCLEASE 7 LARGE SUBUNIT"/>
    <property type="match status" value="1"/>
</dbReference>
<dbReference type="Proteomes" id="UP000244948">
    <property type="component" value="Unassembled WGS sequence"/>
</dbReference>
<comment type="function">
    <text evidence="5">Bidirectionally degrades single-stranded DNA into large acid-insoluble oligonucleotides, which are then degraded further into small acid-soluble oligonucleotides.</text>
</comment>
<feature type="domain" description="Exonuclease VII large subunit C-terminal" evidence="7">
    <location>
        <begin position="145"/>
        <end position="458"/>
    </location>
</feature>
<evidence type="ECO:0000259" key="7">
    <source>
        <dbReference type="Pfam" id="PF02601"/>
    </source>
</evidence>
<dbReference type="Pfam" id="PF13742">
    <property type="entry name" value="tRNA_anti_2"/>
    <property type="match status" value="1"/>
</dbReference>
<evidence type="ECO:0000256" key="5">
    <source>
        <dbReference type="HAMAP-Rule" id="MF_00378"/>
    </source>
</evidence>
<gene>
    <name evidence="5 9" type="primary">xseA</name>
    <name evidence="9" type="ORF">DC082_00160</name>
</gene>
<keyword evidence="4 5" id="KW-0269">Exonuclease</keyword>
<proteinExistence type="inferred from homology"/>
<protein>
    <recommendedName>
        <fullName evidence="5">Exodeoxyribonuclease 7 large subunit</fullName>
        <ecNumber evidence="5">3.1.11.6</ecNumber>
    </recommendedName>
    <alternativeName>
        <fullName evidence="5">Exodeoxyribonuclease VII large subunit</fullName>
        <shortName evidence="5">Exonuclease VII large subunit</shortName>
    </alternativeName>
</protein>
<evidence type="ECO:0000313" key="9">
    <source>
        <dbReference type="EMBL" id="PWD85579.1"/>
    </source>
</evidence>
<evidence type="ECO:0000256" key="2">
    <source>
        <dbReference type="ARBA" id="ARBA00022722"/>
    </source>
</evidence>
<comment type="similarity">
    <text evidence="5 6">Belongs to the XseA family.</text>
</comment>
<comment type="caution">
    <text evidence="9">The sequence shown here is derived from an EMBL/GenBank/DDBJ whole genome shotgun (WGS) entry which is preliminary data.</text>
</comment>
<dbReference type="GO" id="GO:0003676">
    <property type="term" value="F:nucleic acid binding"/>
    <property type="evidence" value="ECO:0007669"/>
    <property type="project" value="InterPro"/>
</dbReference>
<sequence>MSRHDLFSTERGGYSLENQEKRDLSDAVYSVTALNFAIRDLLEGAFFYCQVEGEVSNAAYPGSGHIYFNLKDEGGMLKSVIWRSQAERYRSLITNGQKIKLTGKVSVYAPRGEYQLIVSRVEEAGVGDLYLQFLALKKRLAEEGLFDTHYKQLIPKHPRKIGIITSRSAAALQDVLQVFSSHRPDIPLKLYATNVQGRGAEHDIANAIERANRENICDLLLLIRGGGSIEDLWCFNEEVVARAIFASKIPIITGVGHETDITIADFVADLRAPTPSMAAKYSSQSRDELYQYLSEVESRLMKMMRDKLRTLEKEIDHISHRLYLKDPKSRLSQNREQLIRLKAGLRRAIHYQLEQLQARTLIISDRLKRISLIDQIKQYQHQLHLINNNMERALRNRYREREQAFISSVEKLTLLSPLNTLLRGYSMTSKEGQLVKSITDVEICDQLEIEVTDGTIDVTVISIQSS</sequence>
<dbReference type="GO" id="GO:0005737">
    <property type="term" value="C:cytoplasm"/>
    <property type="evidence" value="ECO:0007669"/>
    <property type="project" value="UniProtKB-SubCell"/>
</dbReference>
<keyword evidence="10" id="KW-1185">Reference proteome</keyword>
<evidence type="ECO:0000256" key="4">
    <source>
        <dbReference type="ARBA" id="ARBA00022839"/>
    </source>
</evidence>
<name>A0A2U2AQ49_9GAMM</name>
<feature type="domain" description="OB-fold nucleic acid binding" evidence="8">
    <location>
        <begin position="29"/>
        <end position="121"/>
    </location>
</feature>
<reference evidence="9 10" key="1">
    <citation type="journal article" date="2018" name="Genome Announc.">
        <title>Ignatzschineria cameli sp. nov., isolated from necrotic foot tissue of dromedaries (Camelus dromedarius) and associated maggots (Wohlfahrtia species) in Dubai.</title>
        <authorList>
            <person name="Tsang C.C."/>
            <person name="Tang J.Y."/>
            <person name="Fong J.Y."/>
            <person name="Kinne J."/>
            <person name="Lee H.H."/>
            <person name="Joseph M."/>
            <person name="Jose S."/>
            <person name="Schuster R.K."/>
            <person name="Tang Y."/>
            <person name="Sivakumar S."/>
            <person name="Chen J.H."/>
            <person name="Teng J.L."/>
            <person name="Lau S.K."/>
            <person name="Wernery U."/>
            <person name="Woo P.C."/>
        </authorList>
    </citation>
    <scope>NUCLEOTIDE SEQUENCE [LARGE SCALE GENOMIC DNA]</scope>
    <source>
        <strain evidence="9 10">KCTC 22643</strain>
    </source>
</reference>
<dbReference type="GO" id="GO:0006308">
    <property type="term" value="P:DNA catabolic process"/>
    <property type="evidence" value="ECO:0007669"/>
    <property type="project" value="UniProtKB-UniRule"/>
</dbReference>
<comment type="subcellular location">
    <subcellularLocation>
        <location evidence="5 6">Cytoplasm</location>
    </subcellularLocation>
</comment>
<accession>A0A2U2AQ49</accession>
<dbReference type="InterPro" id="IPR020579">
    <property type="entry name" value="Exonuc_VII_lsu_C"/>
</dbReference>
<dbReference type="RefSeq" id="WP_109235235.1">
    <property type="nucleotide sequence ID" value="NZ_BMXZ01000007.1"/>
</dbReference>
<evidence type="ECO:0000259" key="8">
    <source>
        <dbReference type="Pfam" id="PF13742"/>
    </source>
</evidence>
<dbReference type="PANTHER" id="PTHR30008">
    <property type="entry name" value="EXODEOXYRIBONUCLEASE 7 LARGE SUBUNIT"/>
    <property type="match status" value="1"/>
</dbReference>
<dbReference type="InterPro" id="IPR025824">
    <property type="entry name" value="OB-fold_nuc-bd_dom"/>
</dbReference>
<dbReference type="EC" id="3.1.11.6" evidence="5"/>
<dbReference type="EMBL" id="QEWR01000001">
    <property type="protein sequence ID" value="PWD85579.1"/>
    <property type="molecule type" value="Genomic_DNA"/>
</dbReference>
<keyword evidence="1 5" id="KW-0963">Cytoplasm</keyword>
<dbReference type="InterPro" id="IPR003753">
    <property type="entry name" value="Exonuc_VII_L"/>
</dbReference>